<dbReference type="InterPro" id="IPR045071">
    <property type="entry name" value="BBP-like"/>
</dbReference>
<organism evidence="3 7">
    <name type="scientific">Eleusine coracana subsp. coracana</name>
    <dbReference type="NCBI Taxonomy" id="191504"/>
    <lineage>
        <taxon>Eukaryota</taxon>
        <taxon>Viridiplantae</taxon>
        <taxon>Streptophyta</taxon>
        <taxon>Embryophyta</taxon>
        <taxon>Tracheophyta</taxon>
        <taxon>Spermatophyta</taxon>
        <taxon>Magnoliopsida</taxon>
        <taxon>Liliopsida</taxon>
        <taxon>Poales</taxon>
        <taxon>Poaceae</taxon>
        <taxon>PACMAD clade</taxon>
        <taxon>Chloridoideae</taxon>
        <taxon>Cynodonteae</taxon>
        <taxon>Eleusininae</taxon>
        <taxon>Eleusine</taxon>
    </lineage>
</organism>
<feature type="domain" description="STAR protein homodimerisation region" evidence="2">
    <location>
        <begin position="29"/>
        <end position="60"/>
    </location>
</feature>
<dbReference type="AlphaFoldDB" id="A0AAV5BSG9"/>
<name>A0AAV5BSG9_ELECO</name>
<dbReference type="Gene3D" id="3.30.1370.10">
    <property type="entry name" value="K Homology domain, type 1"/>
    <property type="match status" value="1"/>
</dbReference>
<evidence type="ECO:0000313" key="6">
    <source>
        <dbReference type="EMBL" id="GJM89305.1"/>
    </source>
</evidence>
<evidence type="ECO:0000313" key="3">
    <source>
        <dbReference type="EMBL" id="GJM88901.1"/>
    </source>
</evidence>
<dbReference type="PANTHER" id="PTHR11208">
    <property type="entry name" value="RNA-BINDING PROTEIN RELATED"/>
    <property type="match status" value="1"/>
</dbReference>
<dbReference type="GO" id="GO:0005634">
    <property type="term" value="C:nucleus"/>
    <property type="evidence" value="ECO:0007669"/>
    <property type="project" value="TreeGrafter"/>
</dbReference>
<proteinExistence type="predicted"/>
<feature type="region of interest" description="Disordered" evidence="1">
    <location>
        <begin position="1"/>
        <end position="29"/>
    </location>
</feature>
<evidence type="ECO:0000313" key="4">
    <source>
        <dbReference type="EMBL" id="GJM88904.1"/>
    </source>
</evidence>
<comment type="caution">
    <text evidence="3">The sequence shown here is derived from an EMBL/GenBank/DDBJ whole genome shotgun (WGS) entry which is preliminary data.</text>
</comment>
<feature type="region of interest" description="Disordered" evidence="1">
    <location>
        <begin position="109"/>
        <end position="139"/>
    </location>
</feature>
<dbReference type="EMBL" id="BQKI01000002">
    <property type="protein sequence ID" value="GJM88901.1"/>
    <property type="molecule type" value="Genomic_DNA"/>
</dbReference>
<dbReference type="Proteomes" id="UP001054889">
    <property type="component" value="Unassembled WGS sequence"/>
</dbReference>
<reference evidence="3" key="2">
    <citation type="submission" date="2021-12" db="EMBL/GenBank/DDBJ databases">
        <title>Resequencing data analysis of finger millet.</title>
        <authorList>
            <person name="Hatakeyama M."/>
            <person name="Aluri S."/>
            <person name="Balachadran M.T."/>
            <person name="Sivarajan S.R."/>
            <person name="Poveda L."/>
            <person name="Shimizu-Inatsugi R."/>
            <person name="Schlapbach R."/>
            <person name="Sreeman S.M."/>
            <person name="Shimizu K.K."/>
        </authorList>
    </citation>
    <scope>NUCLEOTIDE SEQUENCE</scope>
</reference>
<dbReference type="Pfam" id="PF16544">
    <property type="entry name" value="STAR_dimer"/>
    <property type="match status" value="1"/>
</dbReference>
<dbReference type="EMBL" id="BQKI01000002">
    <property type="protein sequence ID" value="GJM89302.1"/>
    <property type="molecule type" value="Genomic_DNA"/>
</dbReference>
<evidence type="ECO:0000256" key="1">
    <source>
        <dbReference type="SAM" id="MobiDB-lite"/>
    </source>
</evidence>
<evidence type="ECO:0000313" key="7">
    <source>
        <dbReference type="Proteomes" id="UP001054889"/>
    </source>
</evidence>
<dbReference type="EMBL" id="BQKI01000002">
    <property type="protein sequence ID" value="GJM89305.1"/>
    <property type="molecule type" value="Genomic_DNA"/>
</dbReference>
<evidence type="ECO:0000313" key="5">
    <source>
        <dbReference type="EMBL" id="GJM89302.1"/>
    </source>
</evidence>
<dbReference type="EMBL" id="BQKI01000002">
    <property type="protein sequence ID" value="GJM88904.1"/>
    <property type="molecule type" value="Genomic_DNA"/>
</dbReference>
<dbReference type="GO" id="GO:0048024">
    <property type="term" value="P:regulation of mRNA splicing, via spliceosome"/>
    <property type="evidence" value="ECO:0007669"/>
    <property type="project" value="TreeGrafter"/>
</dbReference>
<accession>A0AAV5BSG9</accession>
<evidence type="ECO:0000259" key="2">
    <source>
        <dbReference type="Pfam" id="PF16544"/>
    </source>
</evidence>
<dbReference type="InterPro" id="IPR032377">
    <property type="entry name" value="STAR_dimer"/>
</dbReference>
<dbReference type="InterPro" id="IPR036612">
    <property type="entry name" value="KH_dom_type_1_sf"/>
</dbReference>
<dbReference type="PANTHER" id="PTHR11208:SF55">
    <property type="entry name" value="OS05G0481500 PROTEIN"/>
    <property type="match status" value="1"/>
</dbReference>
<dbReference type="GO" id="GO:0003729">
    <property type="term" value="F:mRNA binding"/>
    <property type="evidence" value="ECO:0007669"/>
    <property type="project" value="TreeGrafter"/>
</dbReference>
<gene>
    <name evidence="3" type="primary">ga05027</name>
    <name evidence="4" type="synonym">ga05030</name>
    <name evidence="5" type="synonym">ga05480</name>
    <name evidence="6" type="synonym">ga05483</name>
    <name evidence="3" type="ORF">PR202_ga05027</name>
    <name evidence="4" type="ORF">PR202_ga05030</name>
    <name evidence="5" type="ORF">PR202_ga05480</name>
    <name evidence="6" type="ORF">PR202_ga05483</name>
</gene>
<reference evidence="3" key="1">
    <citation type="journal article" date="2018" name="DNA Res.">
        <title>Multiple hybrid de novo genome assembly of finger millet, an orphan allotetraploid crop.</title>
        <authorList>
            <person name="Hatakeyama M."/>
            <person name="Aluri S."/>
            <person name="Balachadran M.T."/>
            <person name="Sivarajan S.R."/>
            <person name="Patrignani A."/>
            <person name="Gruter S."/>
            <person name="Poveda L."/>
            <person name="Shimizu-Inatsugi R."/>
            <person name="Baeten J."/>
            <person name="Francoijs K.J."/>
            <person name="Nataraja K.N."/>
            <person name="Reddy Y.A.N."/>
            <person name="Phadnis S."/>
            <person name="Ravikumar R.L."/>
            <person name="Schlapbach R."/>
            <person name="Sreeman S.M."/>
            <person name="Shimizu K.K."/>
        </authorList>
    </citation>
    <scope>NUCLEOTIDE SEQUENCE</scope>
</reference>
<protein>
    <recommendedName>
        <fullName evidence="2">STAR protein homodimerisation region domain-containing protein</fullName>
    </recommendedName>
</protein>
<keyword evidence="7" id="KW-1185">Reference proteome</keyword>
<sequence>MDGLHGTDACFSPGQAMSPQVRPPGPPDIGSQYLAELLQEHQKLGPFMQVLPICSRLLNQGESFDPAELPANVIDSRLAKAQEILEELLKPVDESQDYYKRQQLRELAMLNSPLREESPHPGGAPPSPFNTGGMKRMKQ</sequence>